<sequence>MATRTIYLLTWRSFSSQRAHFSIFVPSAADQKGTLIHVIGTPMTGYSLEFRRNFSLTTPPRHQCMLPIGKTDACNISDPVHATETTDSSPRGKIEIAASQVPAPGINENFMAPVNDTTNKRCQEWTMEFIRYLVTQKLIEAEAVQIVQSQRDPPDHCTGLRPIRRA</sequence>
<evidence type="ECO:0000313" key="2">
    <source>
        <dbReference type="Proteomes" id="UP001153618"/>
    </source>
</evidence>
<evidence type="ECO:0000313" key="1">
    <source>
        <dbReference type="EMBL" id="CAG8223165.1"/>
    </source>
</evidence>
<proteinExistence type="predicted"/>
<protein>
    <submittedName>
        <fullName evidence="1">Uncharacterized protein</fullName>
    </submittedName>
</protein>
<gene>
    <name evidence="1" type="ORF">POLS_LOCUS8152</name>
</gene>
<accession>A0A9W4I4W8</accession>
<dbReference type="Pfam" id="PF20174">
    <property type="entry name" value="DUF6540"/>
    <property type="match status" value="1"/>
</dbReference>
<dbReference type="EMBL" id="CAJVOS010000060">
    <property type="protein sequence ID" value="CAG8223165.1"/>
    <property type="molecule type" value="Genomic_DNA"/>
</dbReference>
<comment type="caution">
    <text evidence="1">The sequence shown here is derived from an EMBL/GenBank/DDBJ whole genome shotgun (WGS) entry which is preliminary data.</text>
</comment>
<dbReference type="OrthoDB" id="1658288at2759"/>
<dbReference type="InterPro" id="IPR046670">
    <property type="entry name" value="DUF6540"/>
</dbReference>
<keyword evidence="2" id="KW-1185">Reference proteome</keyword>
<dbReference type="Proteomes" id="UP001153618">
    <property type="component" value="Unassembled WGS sequence"/>
</dbReference>
<name>A0A9W4I4W8_PENOL</name>
<dbReference type="AlphaFoldDB" id="A0A9W4I4W8"/>
<organism evidence="1 2">
    <name type="scientific">Penicillium olsonii</name>
    <dbReference type="NCBI Taxonomy" id="99116"/>
    <lineage>
        <taxon>Eukaryota</taxon>
        <taxon>Fungi</taxon>
        <taxon>Dikarya</taxon>
        <taxon>Ascomycota</taxon>
        <taxon>Pezizomycotina</taxon>
        <taxon>Eurotiomycetes</taxon>
        <taxon>Eurotiomycetidae</taxon>
        <taxon>Eurotiales</taxon>
        <taxon>Aspergillaceae</taxon>
        <taxon>Penicillium</taxon>
    </lineage>
</organism>
<reference evidence="1" key="1">
    <citation type="submission" date="2021-07" db="EMBL/GenBank/DDBJ databases">
        <authorList>
            <person name="Branca A.L. A."/>
        </authorList>
    </citation>
    <scope>NUCLEOTIDE SEQUENCE</scope>
</reference>